<dbReference type="Gene3D" id="3.40.190.170">
    <property type="entry name" value="Bacterial extracellular solute-binding protein, family 7"/>
    <property type="match status" value="1"/>
</dbReference>
<dbReference type="PATRIC" id="fig|1122241.3.peg.2057"/>
<comment type="similarity">
    <text evidence="1">Belongs to the bacterial solute-binding protein 7 family.</text>
</comment>
<protein>
    <submittedName>
        <fullName evidence="5">C4-dicarboxylate-binding periplasmic protein</fullName>
    </submittedName>
</protein>
<dbReference type="PANTHER" id="PTHR33376">
    <property type="match status" value="1"/>
</dbReference>
<dbReference type="PANTHER" id="PTHR33376:SF7">
    <property type="entry name" value="C4-DICARBOXYLATE-BINDING PROTEIN DCTB"/>
    <property type="match status" value="1"/>
</dbReference>
<dbReference type="AlphaFoldDB" id="A0A151AW03"/>
<feature type="chain" id="PRO_5039360889" evidence="4">
    <location>
        <begin position="23"/>
        <end position="344"/>
    </location>
</feature>
<dbReference type="OrthoDB" id="9815946at2"/>
<evidence type="ECO:0000313" key="5">
    <source>
        <dbReference type="EMBL" id="KYH31791.1"/>
    </source>
</evidence>
<keyword evidence="3 4" id="KW-0732">Signal</keyword>
<feature type="signal peptide" evidence="4">
    <location>
        <begin position="1"/>
        <end position="22"/>
    </location>
</feature>
<dbReference type="GO" id="GO:0030288">
    <property type="term" value="C:outer membrane-bounded periplasmic space"/>
    <property type="evidence" value="ECO:0007669"/>
    <property type="project" value="InterPro"/>
</dbReference>
<dbReference type="InterPro" id="IPR004682">
    <property type="entry name" value="TRAP_DctP"/>
</dbReference>
<evidence type="ECO:0000256" key="3">
    <source>
        <dbReference type="ARBA" id="ARBA00022729"/>
    </source>
</evidence>
<dbReference type="RefSeq" id="WP_062284439.1">
    <property type="nucleotide sequence ID" value="NZ_LTBC01000007.1"/>
</dbReference>
<dbReference type="PIRSF" id="PIRSF006470">
    <property type="entry name" value="DctB"/>
    <property type="match status" value="1"/>
</dbReference>
<dbReference type="InterPro" id="IPR018389">
    <property type="entry name" value="DctP_fam"/>
</dbReference>
<dbReference type="EMBL" id="LTBC01000007">
    <property type="protein sequence ID" value="KYH31791.1"/>
    <property type="molecule type" value="Genomic_DNA"/>
</dbReference>
<keyword evidence="6" id="KW-1185">Reference proteome</keyword>
<dbReference type="Proteomes" id="UP000075670">
    <property type="component" value="Unassembled WGS sequence"/>
</dbReference>
<keyword evidence="2" id="KW-0813">Transport</keyword>
<name>A0A151AW03_9FIRM</name>
<evidence type="ECO:0000256" key="1">
    <source>
        <dbReference type="ARBA" id="ARBA00009023"/>
    </source>
</evidence>
<evidence type="ECO:0000313" key="6">
    <source>
        <dbReference type="Proteomes" id="UP000075670"/>
    </source>
</evidence>
<gene>
    <name evidence="5" type="primary">dctP</name>
    <name evidence="5" type="ORF">MOMUL_19340</name>
</gene>
<reference evidence="5 6" key="1">
    <citation type="submission" date="2016-02" db="EMBL/GenBank/DDBJ databases">
        <title>Genome sequence of Moorella mulderi DSM 14980.</title>
        <authorList>
            <person name="Poehlein A."/>
            <person name="Daniel R."/>
        </authorList>
    </citation>
    <scope>NUCLEOTIDE SEQUENCE [LARGE SCALE GENOMIC DNA]</scope>
    <source>
        <strain evidence="5 6">DSM 14980</strain>
    </source>
</reference>
<evidence type="ECO:0000256" key="4">
    <source>
        <dbReference type="SAM" id="SignalP"/>
    </source>
</evidence>
<comment type="caution">
    <text evidence="5">The sequence shown here is derived from an EMBL/GenBank/DDBJ whole genome shotgun (WGS) entry which is preliminary data.</text>
</comment>
<dbReference type="PROSITE" id="PS51257">
    <property type="entry name" value="PROKAR_LIPOPROTEIN"/>
    <property type="match status" value="1"/>
</dbReference>
<proteinExistence type="inferred from homology"/>
<sequence length="344" mass="38078">MKKFILCAILTLGLVVSGCGNNTDKNQNSNSKPIEYSKPIEMRLGTSAQPNEPAGQAYIKFAELVEKYSQGKAKVQTLLGGSVCQETDCVESVLNGSLELGTTSNGNIGSFTDAFLWLDLPYIIKSQKGLEKVLLGPIGDEIRQKVEKENNLKILGMMTGNGGFRVYLGTKEVKKPEDMKGMKVRAVNTPVEIALWKAWGAIPTPLPLTEVYTALSQKIIDGEGLQLTWADNGRHFEIAKYSTNINYGAPVQLLLMRADKFNALPQDIKDAVEKAAKEAEQYNIQVNTDAMAKAKENALKAGVKFYDLSPEEMKVWQDIAPMIWKQFENKIPPAYIERILKAQE</sequence>
<dbReference type="CDD" id="cd13603">
    <property type="entry name" value="PBP2_TRAP_Siap_TeaA_like"/>
    <property type="match status" value="1"/>
</dbReference>
<accession>A0A151AW03</accession>
<dbReference type="InterPro" id="IPR038404">
    <property type="entry name" value="TRAP_DctP_sf"/>
</dbReference>
<dbReference type="NCBIfam" id="NF037995">
    <property type="entry name" value="TRAP_S1"/>
    <property type="match status" value="1"/>
</dbReference>
<dbReference type="Pfam" id="PF03480">
    <property type="entry name" value="DctP"/>
    <property type="match status" value="1"/>
</dbReference>
<dbReference type="GO" id="GO:0055085">
    <property type="term" value="P:transmembrane transport"/>
    <property type="evidence" value="ECO:0007669"/>
    <property type="project" value="InterPro"/>
</dbReference>
<evidence type="ECO:0000256" key="2">
    <source>
        <dbReference type="ARBA" id="ARBA00022448"/>
    </source>
</evidence>
<organism evidence="5 6">
    <name type="scientific">Moorella mulderi DSM 14980</name>
    <dbReference type="NCBI Taxonomy" id="1122241"/>
    <lineage>
        <taxon>Bacteria</taxon>
        <taxon>Bacillati</taxon>
        <taxon>Bacillota</taxon>
        <taxon>Clostridia</taxon>
        <taxon>Neomoorellales</taxon>
        <taxon>Neomoorellaceae</taxon>
        <taxon>Neomoorella</taxon>
    </lineage>
</organism>